<feature type="transmembrane region" description="Helical" evidence="8">
    <location>
        <begin position="105"/>
        <end position="125"/>
    </location>
</feature>
<reference evidence="10 11" key="1">
    <citation type="journal article" date="2010" name="Stand. Genomic Sci.">
        <title>Complete genome sequence of Methanothermus fervidus type strain (V24S).</title>
        <authorList>
            <person name="Anderson I."/>
            <person name="Djao O.D."/>
            <person name="Misra M."/>
            <person name="Chertkov O."/>
            <person name="Nolan M."/>
            <person name="Lucas S."/>
            <person name="Lapidus A."/>
            <person name="Del Rio T.G."/>
            <person name="Tice H."/>
            <person name="Cheng J.F."/>
            <person name="Tapia R."/>
            <person name="Han C."/>
            <person name="Goodwin L."/>
            <person name="Pitluck S."/>
            <person name="Liolios K."/>
            <person name="Ivanova N."/>
            <person name="Mavromatis K."/>
            <person name="Mikhailova N."/>
            <person name="Pati A."/>
            <person name="Brambilla E."/>
            <person name="Chen A."/>
            <person name="Palaniappan K."/>
            <person name="Land M."/>
            <person name="Hauser L."/>
            <person name="Chang Y.J."/>
            <person name="Jeffries C.D."/>
            <person name="Sikorski J."/>
            <person name="Spring S."/>
            <person name="Rohde M."/>
            <person name="Eichinger K."/>
            <person name="Huber H."/>
            <person name="Wirth R."/>
            <person name="Goker M."/>
            <person name="Detter J.C."/>
            <person name="Woyke T."/>
            <person name="Bristow J."/>
            <person name="Eisen J.A."/>
            <person name="Markowitz V."/>
            <person name="Hugenholtz P."/>
            <person name="Klenk H.P."/>
            <person name="Kyrpides N.C."/>
        </authorList>
    </citation>
    <scope>NUCLEOTIDE SEQUENCE [LARGE SCALE GENOMIC DNA]</scope>
    <source>
        <strain evidence="11">ATCC 43054 / DSM 2088 / JCM 10308 / V24 S</strain>
    </source>
</reference>
<dbReference type="PANTHER" id="PTHR33908">
    <property type="entry name" value="MANNOSYLTRANSFERASE YKCB-RELATED"/>
    <property type="match status" value="1"/>
</dbReference>
<dbReference type="STRING" id="523846.Mfer_1082"/>
<sequence length="517" mass="59911">MKGVDKYLLTLLIFTSILAIILVQIQSKIGVYYWDIFFYLNNAAKMAGIGASDTLYLPPFLSYLTSLIFKLGYVSETALFIVSAIFYVLGVIALYLILKLKFSEVESFLGATAFATFTLIIMWAVSGALDVPSISLALWSLYFALLGVKKNSRYLYFVFPVAVLSFLTRYTSALIIFPLILTFYIYKERIDIKKIVASIGIGVFIYYEFYEFLKQFGQKNIVPFIKYSTGGAVSSTNPGYNLDFLYYLKYIPQYISAKVIHNYEDMLWPSNSEPTLISYLILIFIIIGIIPFTFKNPKKYLLPTILAIVLALSIYFNFPFYIAEFIMFGMILSLYRNLKDKRLALDLIFLTWFLSFFILHTLHPVKVDRYFITMTPALAYAFTLGVHKFSKVTKIKNIATVLLTLIIFNTGIYLIEMPKSDPWVQSEKLAAEWLKKYDPDYKYKIIASDRGPAFTWYLKKYVFTRIYSESDKELFWRLMNKAPPYYYIHSDTSKSVPLHGYYPIKKIGQVVIYKREM</sequence>
<feature type="transmembrane region" description="Helical" evidence="8">
    <location>
        <begin position="343"/>
        <end position="363"/>
    </location>
</feature>
<dbReference type="HOGENOM" id="CLU_021784_0_0_2"/>
<keyword evidence="3" id="KW-0328">Glycosyltransferase</keyword>
<evidence type="ECO:0000256" key="2">
    <source>
        <dbReference type="ARBA" id="ARBA00022475"/>
    </source>
</evidence>
<keyword evidence="6 8" id="KW-1133">Transmembrane helix</keyword>
<dbReference type="EMBL" id="CP002278">
    <property type="protein sequence ID" value="ADP77876.1"/>
    <property type="molecule type" value="Genomic_DNA"/>
</dbReference>
<feature type="transmembrane region" description="Helical" evidence="8">
    <location>
        <begin position="155"/>
        <end position="186"/>
    </location>
</feature>
<feature type="transmembrane region" description="Helical" evidence="8">
    <location>
        <begin position="79"/>
        <end position="98"/>
    </location>
</feature>
<dbReference type="InterPro" id="IPR038731">
    <property type="entry name" value="RgtA/B/C-like"/>
</dbReference>
<proteinExistence type="predicted"/>
<dbReference type="Proteomes" id="UP000002315">
    <property type="component" value="Chromosome"/>
</dbReference>
<comment type="subcellular location">
    <subcellularLocation>
        <location evidence="1">Cell membrane</location>
        <topology evidence="1">Multi-pass membrane protein</topology>
    </subcellularLocation>
</comment>
<gene>
    <name evidence="10" type="ordered locus">Mfer_1082</name>
</gene>
<evidence type="ECO:0000313" key="10">
    <source>
        <dbReference type="EMBL" id="ADP77876.1"/>
    </source>
</evidence>
<protein>
    <recommendedName>
        <fullName evidence="9">Glycosyltransferase RgtA/B/C/D-like domain-containing protein</fullName>
    </recommendedName>
</protein>
<feature type="transmembrane region" description="Helical" evidence="8">
    <location>
        <begin position="131"/>
        <end position="148"/>
    </location>
</feature>
<evidence type="ECO:0000256" key="3">
    <source>
        <dbReference type="ARBA" id="ARBA00022676"/>
    </source>
</evidence>
<dbReference type="KEGG" id="mfv:Mfer_1082"/>
<keyword evidence="5 8" id="KW-0812">Transmembrane</keyword>
<keyword evidence="7 8" id="KW-0472">Membrane</keyword>
<dbReference type="GO" id="GO:0005886">
    <property type="term" value="C:plasma membrane"/>
    <property type="evidence" value="ECO:0007669"/>
    <property type="project" value="UniProtKB-SubCell"/>
</dbReference>
<dbReference type="GO" id="GO:0016763">
    <property type="term" value="F:pentosyltransferase activity"/>
    <property type="evidence" value="ECO:0007669"/>
    <property type="project" value="TreeGrafter"/>
</dbReference>
<evidence type="ECO:0000313" key="11">
    <source>
        <dbReference type="Proteomes" id="UP000002315"/>
    </source>
</evidence>
<evidence type="ECO:0000259" key="9">
    <source>
        <dbReference type="Pfam" id="PF13231"/>
    </source>
</evidence>
<evidence type="ECO:0000256" key="6">
    <source>
        <dbReference type="ARBA" id="ARBA00022989"/>
    </source>
</evidence>
<feature type="transmembrane region" description="Helical" evidence="8">
    <location>
        <begin position="398"/>
        <end position="415"/>
    </location>
</feature>
<dbReference type="OrthoDB" id="71427at2157"/>
<feature type="domain" description="Glycosyltransferase RgtA/B/C/D-like" evidence="9">
    <location>
        <begin position="58"/>
        <end position="203"/>
    </location>
</feature>
<keyword evidence="11" id="KW-1185">Reference proteome</keyword>
<feature type="transmembrane region" description="Helical" evidence="8">
    <location>
        <begin position="7"/>
        <end position="25"/>
    </location>
</feature>
<evidence type="ECO:0000256" key="1">
    <source>
        <dbReference type="ARBA" id="ARBA00004651"/>
    </source>
</evidence>
<dbReference type="PANTHER" id="PTHR33908:SF11">
    <property type="entry name" value="MEMBRANE PROTEIN"/>
    <property type="match status" value="1"/>
</dbReference>
<accession>E3GWB1</accession>
<feature type="transmembrane region" description="Helical" evidence="8">
    <location>
        <begin position="300"/>
        <end position="322"/>
    </location>
</feature>
<name>E3GWB1_METFV</name>
<evidence type="ECO:0000256" key="8">
    <source>
        <dbReference type="SAM" id="Phobius"/>
    </source>
</evidence>
<evidence type="ECO:0000256" key="4">
    <source>
        <dbReference type="ARBA" id="ARBA00022679"/>
    </source>
</evidence>
<dbReference type="InterPro" id="IPR050297">
    <property type="entry name" value="LipidA_mod_glycosyltrf_83"/>
</dbReference>
<evidence type="ECO:0000256" key="7">
    <source>
        <dbReference type="ARBA" id="ARBA00023136"/>
    </source>
</evidence>
<dbReference type="Pfam" id="PF13231">
    <property type="entry name" value="PMT_2"/>
    <property type="match status" value="1"/>
</dbReference>
<dbReference type="GO" id="GO:0008610">
    <property type="term" value="P:lipid biosynthetic process"/>
    <property type="evidence" value="ECO:0007669"/>
    <property type="project" value="UniProtKB-ARBA"/>
</dbReference>
<organism evidence="10 11">
    <name type="scientific">Methanothermus fervidus (strain ATCC 43054 / DSM 2088 / JCM 10308 / V24 S)</name>
    <dbReference type="NCBI Taxonomy" id="523846"/>
    <lineage>
        <taxon>Archaea</taxon>
        <taxon>Methanobacteriati</taxon>
        <taxon>Methanobacteriota</taxon>
        <taxon>Methanomada group</taxon>
        <taxon>Methanobacteria</taxon>
        <taxon>Methanobacteriales</taxon>
        <taxon>Methanothermaceae</taxon>
        <taxon>Methanothermus</taxon>
    </lineage>
</organism>
<dbReference type="AlphaFoldDB" id="E3GWB1"/>
<keyword evidence="4" id="KW-0808">Transferase</keyword>
<feature type="transmembrane region" description="Helical" evidence="8">
    <location>
        <begin position="276"/>
        <end position="294"/>
    </location>
</feature>
<keyword evidence="2" id="KW-1003">Cell membrane</keyword>
<evidence type="ECO:0000256" key="5">
    <source>
        <dbReference type="ARBA" id="ARBA00022692"/>
    </source>
</evidence>